<dbReference type="CDD" id="cd00024">
    <property type="entry name" value="CD_CSD"/>
    <property type="match status" value="1"/>
</dbReference>
<feature type="non-terminal residue" evidence="2">
    <location>
        <position position="1"/>
    </location>
</feature>
<evidence type="ECO:0000256" key="1">
    <source>
        <dbReference type="SAM" id="MobiDB-lite"/>
    </source>
</evidence>
<dbReference type="EMBL" id="KV419425">
    <property type="protein sequence ID" value="KZS89827.1"/>
    <property type="molecule type" value="Genomic_DNA"/>
</dbReference>
<feature type="compositionally biased region" description="Polar residues" evidence="1">
    <location>
        <begin position="118"/>
        <end position="127"/>
    </location>
</feature>
<protein>
    <recommendedName>
        <fullName evidence="4">Chromo domain-containing protein</fullName>
    </recommendedName>
</protein>
<feature type="non-terminal residue" evidence="2">
    <location>
        <position position="134"/>
    </location>
</feature>
<evidence type="ECO:0000313" key="3">
    <source>
        <dbReference type="Proteomes" id="UP000076722"/>
    </source>
</evidence>
<name>A0A164QNV4_9AGAM</name>
<dbReference type="Gene3D" id="2.40.50.40">
    <property type="match status" value="1"/>
</dbReference>
<dbReference type="Proteomes" id="UP000076722">
    <property type="component" value="Unassembled WGS sequence"/>
</dbReference>
<dbReference type="InterPro" id="IPR016197">
    <property type="entry name" value="Chromo-like_dom_sf"/>
</dbReference>
<organism evidence="2 3">
    <name type="scientific">Sistotremastrum niveocremeum HHB9708</name>
    <dbReference type="NCBI Taxonomy" id="1314777"/>
    <lineage>
        <taxon>Eukaryota</taxon>
        <taxon>Fungi</taxon>
        <taxon>Dikarya</taxon>
        <taxon>Basidiomycota</taxon>
        <taxon>Agaricomycotina</taxon>
        <taxon>Agaricomycetes</taxon>
        <taxon>Sistotremastrales</taxon>
        <taxon>Sistotremastraceae</taxon>
        <taxon>Sertulicium</taxon>
        <taxon>Sertulicium niveocremeum</taxon>
    </lineage>
</organism>
<evidence type="ECO:0008006" key="4">
    <source>
        <dbReference type="Google" id="ProtNLM"/>
    </source>
</evidence>
<proteinExistence type="predicted"/>
<keyword evidence="3" id="KW-1185">Reference proteome</keyword>
<sequence>DSSTAKLELPEELKKRNIHPMFHMDVLRPHIRNDEELFPHRDSKAFYDFGGDDEQEWFVDEINSHRWQGSKVYFHVKWSAGDDTWEPLENCKDLQPLEDYLVLQNVTDPLSLPRESPRGNQSGTQARQPRRARG</sequence>
<dbReference type="STRING" id="1314777.A0A164QNV4"/>
<gene>
    <name evidence="2" type="ORF">SISNIDRAFT_390919</name>
</gene>
<dbReference type="SUPFAM" id="SSF54160">
    <property type="entry name" value="Chromo domain-like"/>
    <property type="match status" value="1"/>
</dbReference>
<feature type="region of interest" description="Disordered" evidence="1">
    <location>
        <begin position="108"/>
        <end position="134"/>
    </location>
</feature>
<evidence type="ECO:0000313" key="2">
    <source>
        <dbReference type="EMBL" id="KZS89827.1"/>
    </source>
</evidence>
<reference evidence="2 3" key="1">
    <citation type="journal article" date="2016" name="Mol. Biol. Evol.">
        <title>Comparative Genomics of Early-Diverging Mushroom-Forming Fungi Provides Insights into the Origins of Lignocellulose Decay Capabilities.</title>
        <authorList>
            <person name="Nagy L.G."/>
            <person name="Riley R."/>
            <person name="Tritt A."/>
            <person name="Adam C."/>
            <person name="Daum C."/>
            <person name="Floudas D."/>
            <person name="Sun H."/>
            <person name="Yadav J.S."/>
            <person name="Pangilinan J."/>
            <person name="Larsson K.H."/>
            <person name="Matsuura K."/>
            <person name="Barry K."/>
            <person name="Labutti K."/>
            <person name="Kuo R."/>
            <person name="Ohm R.A."/>
            <person name="Bhattacharya S.S."/>
            <person name="Shirouzu T."/>
            <person name="Yoshinaga Y."/>
            <person name="Martin F.M."/>
            <person name="Grigoriev I.V."/>
            <person name="Hibbett D.S."/>
        </authorList>
    </citation>
    <scope>NUCLEOTIDE SEQUENCE [LARGE SCALE GENOMIC DNA]</scope>
    <source>
        <strain evidence="2 3">HHB9708</strain>
    </source>
</reference>
<dbReference type="AlphaFoldDB" id="A0A164QNV4"/>
<dbReference type="OrthoDB" id="3158924at2759"/>
<accession>A0A164QNV4</accession>